<name>A0AAV5SJQ5_9BILA</name>
<dbReference type="EMBL" id="BTSX01000049">
    <property type="protein sequence ID" value="GMT08263.1"/>
    <property type="molecule type" value="Genomic_DNA"/>
</dbReference>
<proteinExistence type="predicted"/>
<feature type="non-terminal residue" evidence="1">
    <location>
        <position position="1"/>
    </location>
</feature>
<evidence type="ECO:0000313" key="3">
    <source>
        <dbReference type="Proteomes" id="UP001432027"/>
    </source>
</evidence>
<evidence type="ECO:0000313" key="1">
    <source>
        <dbReference type="EMBL" id="GMS82847.1"/>
    </source>
</evidence>
<comment type="caution">
    <text evidence="1">The sequence shown here is derived from an EMBL/GenBank/DDBJ whole genome shotgun (WGS) entry which is preliminary data.</text>
</comment>
<dbReference type="Proteomes" id="UP001432027">
    <property type="component" value="Unassembled WGS sequence"/>
</dbReference>
<sequence>SSKPESTRSARLLSAGNEDSLRTTTSFNFIDSVFTFSRSLRKLLYVLITLEKRMKRRKTKVHMSEKQMTYTS</sequence>
<dbReference type="EMBL" id="BTSX01000002">
    <property type="protein sequence ID" value="GMS82847.1"/>
    <property type="molecule type" value="Genomic_DNA"/>
</dbReference>
<protein>
    <submittedName>
        <fullName evidence="1">Uncharacterized protein</fullName>
    </submittedName>
</protein>
<keyword evidence="3" id="KW-1185">Reference proteome</keyword>
<organism evidence="1 3">
    <name type="scientific">Pristionchus entomophagus</name>
    <dbReference type="NCBI Taxonomy" id="358040"/>
    <lineage>
        <taxon>Eukaryota</taxon>
        <taxon>Metazoa</taxon>
        <taxon>Ecdysozoa</taxon>
        <taxon>Nematoda</taxon>
        <taxon>Chromadorea</taxon>
        <taxon>Rhabditida</taxon>
        <taxon>Rhabditina</taxon>
        <taxon>Diplogasteromorpha</taxon>
        <taxon>Diplogasteroidea</taxon>
        <taxon>Neodiplogasteridae</taxon>
        <taxon>Pristionchus</taxon>
    </lineage>
</organism>
<accession>A0AAV5SJQ5</accession>
<evidence type="ECO:0000313" key="2">
    <source>
        <dbReference type="EMBL" id="GMT08263.1"/>
    </source>
</evidence>
<dbReference type="AlphaFoldDB" id="A0AAV5SJQ5"/>
<feature type="non-terminal residue" evidence="1">
    <location>
        <position position="72"/>
    </location>
</feature>
<gene>
    <name evidence="2" type="ORF">PENTCL1PPCAC_30438</name>
    <name evidence="1" type="ORF">PENTCL1PPCAC_5022</name>
</gene>
<reference evidence="1" key="1">
    <citation type="submission" date="2023-10" db="EMBL/GenBank/DDBJ databases">
        <title>Genome assembly of Pristionchus species.</title>
        <authorList>
            <person name="Yoshida K."/>
            <person name="Sommer R.J."/>
        </authorList>
    </citation>
    <scope>NUCLEOTIDE SEQUENCE</scope>
    <source>
        <strain evidence="1">RS0144</strain>
    </source>
</reference>